<gene>
    <name evidence="7" type="ORF">FHS49_003572</name>
</gene>
<evidence type="ECO:0008006" key="9">
    <source>
        <dbReference type="Google" id="ProtNLM"/>
    </source>
</evidence>
<evidence type="ECO:0000256" key="4">
    <source>
        <dbReference type="ARBA" id="ARBA00023136"/>
    </source>
</evidence>
<dbReference type="Pfam" id="PF04228">
    <property type="entry name" value="Zn_peptidase"/>
    <property type="match status" value="1"/>
</dbReference>
<comment type="subcellular location">
    <subcellularLocation>
        <location evidence="1">Membrane</location>
        <topology evidence="1">Single-pass membrane protein</topology>
    </subcellularLocation>
</comment>
<dbReference type="PANTHER" id="PTHR30168">
    <property type="entry name" value="PUTATIVE MEMBRANE PROTEIN YPFJ"/>
    <property type="match status" value="1"/>
</dbReference>
<dbReference type="PANTHER" id="PTHR30168:SF0">
    <property type="entry name" value="INNER MEMBRANE PROTEIN"/>
    <property type="match status" value="1"/>
</dbReference>
<feature type="transmembrane region" description="Helical" evidence="6">
    <location>
        <begin position="44"/>
        <end position="65"/>
    </location>
</feature>
<sequence length="303" mass="31694">MRLDDEEESSSFEDRTGGGGRGGFGFPMGGGGGGLRLGGGKMGCGGIVIILIIALVMGVNPLQLLGDGQLSTPAPTSQVGQPAGAPGADGSTIDPGLRSTVLKVLGSTERRWTDIFAANGQRYEKPTLVFYADNDQSGCGAAQSAMGPFYCPADQRIYLDVSFFDELATRFGAKGDFAGAYVIAHEVGHHIQTITGISDKVRAAQNRASRAEGNALQVKMELQADCYAGVWAANDKNLMEPGDMEEGLTAANAIGDDTLQKAAGQRPVPESFTHGSSQQRMQWLKRGLDTGDPAQCDTFAGGI</sequence>
<keyword evidence="3 6" id="KW-1133">Transmembrane helix</keyword>
<reference evidence="7 8" key="1">
    <citation type="submission" date="2020-08" db="EMBL/GenBank/DDBJ databases">
        <title>Genomic Encyclopedia of Type Strains, Phase IV (KMG-IV): sequencing the most valuable type-strain genomes for metagenomic binning, comparative biology and taxonomic classification.</title>
        <authorList>
            <person name="Goeker M."/>
        </authorList>
    </citation>
    <scope>NUCLEOTIDE SEQUENCE [LARGE SCALE GENOMIC DNA]</scope>
    <source>
        <strain evidence="7 8">DSM 25079</strain>
    </source>
</reference>
<dbReference type="GO" id="GO:0016020">
    <property type="term" value="C:membrane"/>
    <property type="evidence" value="ECO:0007669"/>
    <property type="project" value="UniProtKB-SubCell"/>
</dbReference>
<name>A0A7W9EGW8_9SPHN</name>
<dbReference type="EMBL" id="JACIJC010000006">
    <property type="protein sequence ID" value="MBB5687530.1"/>
    <property type="molecule type" value="Genomic_DNA"/>
</dbReference>
<evidence type="ECO:0000256" key="3">
    <source>
        <dbReference type="ARBA" id="ARBA00022989"/>
    </source>
</evidence>
<keyword evidence="2 6" id="KW-0812">Transmembrane</keyword>
<dbReference type="Proteomes" id="UP000549617">
    <property type="component" value="Unassembled WGS sequence"/>
</dbReference>
<evidence type="ECO:0000256" key="6">
    <source>
        <dbReference type="SAM" id="Phobius"/>
    </source>
</evidence>
<evidence type="ECO:0000256" key="2">
    <source>
        <dbReference type="ARBA" id="ARBA00022692"/>
    </source>
</evidence>
<evidence type="ECO:0000256" key="5">
    <source>
        <dbReference type="SAM" id="MobiDB-lite"/>
    </source>
</evidence>
<dbReference type="InterPro" id="IPR007343">
    <property type="entry name" value="Uncharacterised_pept_Zn_put"/>
</dbReference>
<organism evidence="7 8">
    <name type="scientific">Sphingobium boeckii</name>
    <dbReference type="NCBI Taxonomy" id="1082345"/>
    <lineage>
        <taxon>Bacteria</taxon>
        <taxon>Pseudomonadati</taxon>
        <taxon>Pseudomonadota</taxon>
        <taxon>Alphaproteobacteria</taxon>
        <taxon>Sphingomonadales</taxon>
        <taxon>Sphingomonadaceae</taxon>
        <taxon>Sphingobium</taxon>
    </lineage>
</organism>
<comment type="caution">
    <text evidence="7">The sequence shown here is derived from an EMBL/GenBank/DDBJ whole genome shotgun (WGS) entry which is preliminary data.</text>
</comment>
<keyword evidence="4 6" id="KW-0472">Membrane</keyword>
<protein>
    <recommendedName>
        <fullName evidence="9">Zinc metalloprotease</fullName>
    </recommendedName>
</protein>
<evidence type="ECO:0000313" key="8">
    <source>
        <dbReference type="Proteomes" id="UP000549617"/>
    </source>
</evidence>
<feature type="compositionally biased region" description="Acidic residues" evidence="5">
    <location>
        <begin position="1"/>
        <end position="11"/>
    </location>
</feature>
<evidence type="ECO:0000256" key="1">
    <source>
        <dbReference type="ARBA" id="ARBA00004167"/>
    </source>
</evidence>
<dbReference type="RefSeq" id="WP_184021375.1">
    <property type="nucleotide sequence ID" value="NZ_JACIJC010000006.1"/>
</dbReference>
<feature type="region of interest" description="Disordered" evidence="5">
    <location>
        <begin position="1"/>
        <end position="25"/>
    </location>
</feature>
<keyword evidence="8" id="KW-1185">Reference proteome</keyword>
<feature type="region of interest" description="Disordered" evidence="5">
    <location>
        <begin position="73"/>
        <end position="92"/>
    </location>
</feature>
<proteinExistence type="predicted"/>
<evidence type="ECO:0000313" key="7">
    <source>
        <dbReference type="EMBL" id="MBB5687530.1"/>
    </source>
</evidence>
<dbReference type="AlphaFoldDB" id="A0A7W9EGW8"/>
<accession>A0A7W9EGW8</accession>